<dbReference type="Pfam" id="PF04972">
    <property type="entry name" value="BON"/>
    <property type="match status" value="1"/>
</dbReference>
<gene>
    <name evidence="5" type="ORF">GCM10010503_19350</name>
</gene>
<name>A0A918J1Q6_9ACTN</name>
<dbReference type="InterPro" id="IPR051257">
    <property type="entry name" value="Diverse_CBS-Domain"/>
</dbReference>
<keyword evidence="1 2" id="KW-0129">CBS domain</keyword>
<dbReference type="CDD" id="cd04586">
    <property type="entry name" value="CBS_pair_BON_assoc"/>
    <property type="match status" value="1"/>
</dbReference>
<protein>
    <recommendedName>
        <fullName evidence="7">CBS domain-containing protein</fullName>
    </recommendedName>
</protein>
<dbReference type="PANTHER" id="PTHR43080:SF29">
    <property type="entry name" value="OS02G0818000 PROTEIN"/>
    <property type="match status" value="1"/>
</dbReference>
<evidence type="ECO:0000256" key="1">
    <source>
        <dbReference type="ARBA" id="ARBA00023122"/>
    </source>
</evidence>
<dbReference type="EMBL" id="BMUE01000003">
    <property type="protein sequence ID" value="GGW42943.1"/>
    <property type="molecule type" value="Genomic_DNA"/>
</dbReference>
<comment type="caution">
    <text evidence="5">The sequence shown here is derived from an EMBL/GenBank/DDBJ whole genome shotgun (WGS) entry which is preliminary data.</text>
</comment>
<evidence type="ECO:0000313" key="5">
    <source>
        <dbReference type="EMBL" id="GGW42943.1"/>
    </source>
</evidence>
<dbReference type="Proteomes" id="UP000620224">
    <property type="component" value="Unassembled WGS sequence"/>
</dbReference>
<dbReference type="PROSITE" id="PS50914">
    <property type="entry name" value="BON"/>
    <property type="match status" value="1"/>
</dbReference>
<feature type="domain" description="CBS" evidence="4">
    <location>
        <begin position="10"/>
        <end position="68"/>
    </location>
</feature>
<evidence type="ECO:0000259" key="3">
    <source>
        <dbReference type="PROSITE" id="PS50914"/>
    </source>
</evidence>
<sequence length="241" mass="26804">MQPTRVGAVMVHDVVTAQYGTPFKDVVRLLGEHRVSGLPVVDEDGRVLGVVSETDLMLHQATQPSGQSWITGLRRLRHDARQATAKRHARTAGGLMTAPAVTVRADATVAEAARLMAAHRVERLPVLDRQDRLAGIVTRHDLLRVFLRGDEEIRRAVQEQVLGETLWLEPHAVDVSVTRGIVTLTGRLERRSEIPVALGMTGRLDGVVDVVDRLSYRLDDRRLRPAEQSLHGVADDWLRRL</sequence>
<dbReference type="InterPro" id="IPR017080">
    <property type="entry name" value="UCP036990_CBS_BON"/>
</dbReference>
<dbReference type="AlphaFoldDB" id="A0A918J1Q6"/>
<evidence type="ECO:0008006" key="7">
    <source>
        <dbReference type="Google" id="ProtNLM"/>
    </source>
</evidence>
<dbReference type="PANTHER" id="PTHR43080">
    <property type="entry name" value="CBS DOMAIN-CONTAINING PROTEIN CBSX3, MITOCHONDRIAL"/>
    <property type="match status" value="1"/>
</dbReference>
<evidence type="ECO:0000313" key="6">
    <source>
        <dbReference type="Proteomes" id="UP000620224"/>
    </source>
</evidence>
<dbReference type="Gene3D" id="3.30.1340.30">
    <property type="match status" value="1"/>
</dbReference>
<dbReference type="RefSeq" id="WP_190014751.1">
    <property type="nucleotide sequence ID" value="NZ_BMUE01000003.1"/>
</dbReference>
<dbReference type="InterPro" id="IPR046342">
    <property type="entry name" value="CBS_dom_sf"/>
</dbReference>
<dbReference type="InterPro" id="IPR007055">
    <property type="entry name" value="BON_dom"/>
</dbReference>
<feature type="domain" description="BON" evidence="3">
    <location>
        <begin position="149"/>
        <end position="218"/>
    </location>
</feature>
<evidence type="ECO:0000256" key="2">
    <source>
        <dbReference type="PROSITE-ProRule" id="PRU00703"/>
    </source>
</evidence>
<dbReference type="Gene3D" id="3.10.580.10">
    <property type="entry name" value="CBS-domain"/>
    <property type="match status" value="1"/>
</dbReference>
<keyword evidence="6" id="KW-1185">Reference proteome</keyword>
<dbReference type="Pfam" id="PF00571">
    <property type="entry name" value="CBS"/>
    <property type="match status" value="2"/>
</dbReference>
<proteinExistence type="predicted"/>
<dbReference type="PIRSF" id="PIRSF036990">
    <property type="entry name" value="UCP036990_CBS_BON"/>
    <property type="match status" value="1"/>
</dbReference>
<dbReference type="InterPro" id="IPR000644">
    <property type="entry name" value="CBS_dom"/>
</dbReference>
<organism evidence="5 6">
    <name type="scientific">Streptomyces lucensis JCM 4490</name>
    <dbReference type="NCBI Taxonomy" id="1306176"/>
    <lineage>
        <taxon>Bacteria</taxon>
        <taxon>Bacillati</taxon>
        <taxon>Actinomycetota</taxon>
        <taxon>Actinomycetes</taxon>
        <taxon>Kitasatosporales</taxon>
        <taxon>Streptomycetaceae</taxon>
        <taxon>Streptomyces</taxon>
    </lineage>
</organism>
<accession>A0A918J1Q6</accession>
<dbReference type="SUPFAM" id="SSF54631">
    <property type="entry name" value="CBS-domain pair"/>
    <property type="match status" value="1"/>
</dbReference>
<evidence type="ECO:0000259" key="4">
    <source>
        <dbReference type="PROSITE" id="PS51371"/>
    </source>
</evidence>
<reference evidence="5" key="1">
    <citation type="journal article" date="2014" name="Int. J. Syst. Evol. Microbiol.">
        <title>Complete genome sequence of Corynebacterium casei LMG S-19264T (=DSM 44701T), isolated from a smear-ripened cheese.</title>
        <authorList>
            <consortium name="US DOE Joint Genome Institute (JGI-PGF)"/>
            <person name="Walter F."/>
            <person name="Albersmeier A."/>
            <person name="Kalinowski J."/>
            <person name="Ruckert C."/>
        </authorList>
    </citation>
    <scope>NUCLEOTIDE SEQUENCE</scope>
    <source>
        <strain evidence="5">JCM 4490</strain>
    </source>
</reference>
<dbReference type="SMART" id="SM00116">
    <property type="entry name" value="CBS"/>
    <property type="match status" value="2"/>
</dbReference>
<reference evidence="5" key="2">
    <citation type="submission" date="2020-09" db="EMBL/GenBank/DDBJ databases">
        <authorList>
            <person name="Sun Q."/>
            <person name="Ohkuma M."/>
        </authorList>
    </citation>
    <scope>NUCLEOTIDE SEQUENCE</scope>
    <source>
        <strain evidence="5">JCM 4490</strain>
    </source>
</reference>
<feature type="domain" description="CBS" evidence="4">
    <location>
        <begin position="96"/>
        <end position="152"/>
    </location>
</feature>
<dbReference type="PROSITE" id="PS51371">
    <property type="entry name" value="CBS"/>
    <property type="match status" value="2"/>
</dbReference>